<keyword evidence="3" id="KW-1185">Reference proteome</keyword>
<protein>
    <submittedName>
        <fullName evidence="2">Uncharacterized protein</fullName>
    </submittedName>
</protein>
<accession>A0ABQ9IC25</accession>
<dbReference type="Proteomes" id="UP001159363">
    <property type="component" value="Chromosome 2"/>
</dbReference>
<reference evidence="2 3" key="1">
    <citation type="submission" date="2023-02" db="EMBL/GenBank/DDBJ databases">
        <title>LHISI_Scaffold_Assembly.</title>
        <authorList>
            <person name="Stuart O.P."/>
            <person name="Cleave R."/>
            <person name="Magrath M.J.L."/>
            <person name="Mikheyev A.S."/>
        </authorList>
    </citation>
    <scope>NUCLEOTIDE SEQUENCE [LARGE SCALE GENOMIC DNA]</scope>
    <source>
        <strain evidence="2">Daus_M_001</strain>
        <tissue evidence="2">Leg muscle</tissue>
    </source>
</reference>
<feature type="compositionally biased region" description="Polar residues" evidence="1">
    <location>
        <begin position="79"/>
        <end position="91"/>
    </location>
</feature>
<evidence type="ECO:0000313" key="3">
    <source>
        <dbReference type="Proteomes" id="UP001159363"/>
    </source>
</evidence>
<feature type="region of interest" description="Disordered" evidence="1">
    <location>
        <begin position="73"/>
        <end position="96"/>
    </location>
</feature>
<name>A0ABQ9IC25_9NEOP</name>
<proteinExistence type="predicted"/>
<sequence length="868" mass="96183">MGIHAGEKRSCAVHSPSAARVLLAAVLDTVRGRAEGRLAFNSFQTGDSIWHNFIYNSILCLFKTLSSAGGTMADRLAQSPPTKANHTQTPAGSPDFRTWESCRTMPLVGGFSRGSPISQAPSFRRRSIFTSLTLICAQDHFASLLSSAFGGSRVRAPVPPTWQMLSSIVALGIRQQVGLTRSSSTSKMSQRQMKADSGKEWKDLAVSLYRGLESRWGLSEVVTEQSRNAREVRGNREIPRKPADQHRFPHVRIVYRSQTSLPLVTSLAARLLSLGTQQLIHSSTPRLGGLFHFILFALTIWKVRHTPRHAERTRSVIQSILQISAEINLTRVSSVYRRIDYRAGSLSVADTRPLACRSPFHSKQSFGMLPPLSYNCCLHFHSLARNEKQRARLTLIKVQFVPPLKCYSFSGTTGNLHARAEVRRVGDIRISLGFGHGSSLDREIPSEAAVSQWIERFQVGPQWLSGYRDSKWGRSVSVDRTTISGAASNKNMSSHADTRRPLYLNPTSSQVESLAIHCMVETGLRSPDEFADHRRRETGERRWLPWEKQRMRVLLRNSSIPSFPPPPPYLPFPRGPPRQTIGASPGLTALVGVARLIRGALPRRRLIGRRPTDTSVVVLCLEGASPFPPFLLLRPDAEVATHLRSLLDAEGHLSLSRTLFSTSVRCQVLKAHFGQRTFRPHPDRANVTSLDAEIRDASASTGTAERRQAGLTVRPSAGRRRGILIAADGNKTADAGVCASEMAWPALRSCKISQRLEGSSADSKNWSVEPAAVPRIPLASTFSFRVQGGHFETRRDHCPVAERLACSPPTKANLVQSMAQSLPDFRKWEWCWTVPLVGGFSRGSPVSPRPFIPAPLHSHPHRLSRPRY</sequence>
<evidence type="ECO:0000256" key="1">
    <source>
        <dbReference type="SAM" id="MobiDB-lite"/>
    </source>
</evidence>
<dbReference type="EMBL" id="JARBHB010000002">
    <property type="protein sequence ID" value="KAJ8894228.1"/>
    <property type="molecule type" value="Genomic_DNA"/>
</dbReference>
<evidence type="ECO:0000313" key="2">
    <source>
        <dbReference type="EMBL" id="KAJ8894228.1"/>
    </source>
</evidence>
<organism evidence="2 3">
    <name type="scientific">Dryococelus australis</name>
    <dbReference type="NCBI Taxonomy" id="614101"/>
    <lineage>
        <taxon>Eukaryota</taxon>
        <taxon>Metazoa</taxon>
        <taxon>Ecdysozoa</taxon>
        <taxon>Arthropoda</taxon>
        <taxon>Hexapoda</taxon>
        <taxon>Insecta</taxon>
        <taxon>Pterygota</taxon>
        <taxon>Neoptera</taxon>
        <taxon>Polyneoptera</taxon>
        <taxon>Phasmatodea</taxon>
        <taxon>Verophasmatodea</taxon>
        <taxon>Anareolatae</taxon>
        <taxon>Phasmatidae</taxon>
        <taxon>Eurycanthinae</taxon>
        <taxon>Dryococelus</taxon>
    </lineage>
</organism>
<comment type="caution">
    <text evidence="2">The sequence shown here is derived from an EMBL/GenBank/DDBJ whole genome shotgun (WGS) entry which is preliminary data.</text>
</comment>
<gene>
    <name evidence="2" type="ORF">PR048_006840</name>
</gene>